<gene>
    <name evidence="1" type="ORF">C7H61_00710</name>
</gene>
<keyword evidence="2" id="KW-1185">Reference proteome</keyword>
<sequence length="137" mass="16285">MDIIDIIKSKDKAKDFYYIGERLKEARLELLEKDISENNKIKNESLFNGVNFSKYININYNTLVNAERGVITINTMKLIMCFYKFGYNPLWFILPDNQFINRKNVTENIVYQFAVQDNFEKLESDVFKALEQFKKTI</sequence>
<dbReference type="AlphaFoldDB" id="A0A2T1NNL8"/>
<dbReference type="EMBL" id="PXOT01000010">
    <property type="protein sequence ID" value="PSG94487.1"/>
    <property type="molecule type" value="Genomic_DNA"/>
</dbReference>
<dbReference type="Proteomes" id="UP000238430">
    <property type="component" value="Unassembled WGS sequence"/>
</dbReference>
<evidence type="ECO:0000313" key="1">
    <source>
        <dbReference type="EMBL" id="PSG94487.1"/>
    </source>
</evidence>
<dbReference type="RefSeq" id="WP_106676246.1">
    <property type="nucleotide sequence ID" value="NZ_JACHWV010000010.1"/>
</dbReference>
<protein>
    <submittedName>
        <fullName evidence="1">Uncharacterized protein</fullName>
    </submittedName>
</protein>
<evidence type="ECO:0000313" key="2">
    <source>
        <dbReference type="Proteomes" id="UP000238430"/>
    </source>
</evidence>
<name>A0A2T1NNL8_9FLAO</name>
<organism evidence="1 2">
    <name type="scientific">Mesoflavibacter zeaxanthinifaciens subsp. sabulilitoris</name>
    <dbReference type="NCBI Taxonomy" id="1520893"/>
    <lineage>
        <taxon>Bacteria</taxon>
        <taxon>Pseudomonadati</taxon>
        <taxon>Bacteroidota</taxon>
        <taxon>Flavobacteriia</taxon>
        <taxon>Flavobacteriales</taxon>
        <taxon>Flavobacteriaceae</taxon>
        <taxon>Mesoflavibacter</taxon>
    </lineage>
</organism>
<accession>A0A2T1NNL8</accession>
<dbReference type="OrthoDB" id="1440474at2"/>
<reference evidence="1 2" key="1">
    <citation type="submission" date="2018-03" db="EMBL/GenBank/DDBJ databases">
        <title>Mesoflavibacter sp. HG37 and Mesoflavibacter sp. HG96 sp.nov., two marine bacteria isolated from seawater of Western Pacific Ocean.</title>
        <authorList>
            <person name="Cheng H."/>
            <person name="Wu Y.-H."/>
            <person name="Guo L.-L."/>
            <person name="Xu X.-W."/>
        </authorList>
    </citation>
    <scope>NUCLEOTIDE SEQUENCE [LARGE SCALE GENOMIC DNA]</scope>
    <source>
        <strain evidence="1 2">KCTC 42117</strain>
    </source>
</reference>
<comment type="caution">
    <text evidence="1">The sequence shown here is derived from an EMBL/GenBank/DDBJ whole genome shotgun (WGS) entry which is preliminary data.</text>
</comment>
<proteinExistence type="predicted"/>